<dbReference type="SUPFAM" id="SSF51735">
    <property type="entry name" value="NAD(P)-binding Rossmann-fold domains"/>
    <property type="match status" value="1"/>
</dbReference>
<dbReference type="FunFam" id="3.40.50.720:FF:000084">
    <property type="entry name" value="Short-chain dehydrogenase reductase"/>
    <property type="match status" value="1"/>
</dbReference>
<dbReference type="PRINTS" id="PR00080">
    <property type="entry name" value="SDRFAMILY"/>
</dbReference>
<dbReference type="AlphaFoldDB" id="A0A0F9WS57"/>
<feature type="domain" description="Ketoreductase" evidence="3">
    <location>
        <begin position="6"/>
        <end position="189"/>
    </location>
</feature>
<reference evidence="4" key="1">
    <citation type="journal article" date="2015" name="Nature">
        <title>Complex archaea that bridge the gap between prokaryotes and eukaryotes.</title>
        <authorList>
            <person name="Spang A."/>
            <person name="Saw J.H."/>
            <person name="Jorgensen S.L."/>
            <person name="Zaremba-Niedzwiedzka K."/>
            <person name="Martijn J."/>
            <person name="Lind A.E."/>
            <person name="van Eijk R."/>
            <person name="Schleper C."/>
            <person name="Guy L."/>
            <person name="Ettema T.J."/>
        </authorList>
    </citation>
    <scope>NUCLEOTIDE SEQUENCE</scope>
</reference>
<dbReference type="Gene3D" id="3.40.50.720">
    <property type="entry name" value="NAD(P)-binding Rossmann-like Domain"/>
    <property type="match status" value="1"/>
</dbReference>
<evidence type="ECO:0000313" key="4">
    <source>
        <dbReference type="EMBL" id="KKN89101.1"/>
    </source>
</evidence>
<protein>
    <recommendedName>
        <fullName evidence="3">Ketoreductase domain-containing protein</fullName>
    </recommendedName>
</protein>
<evidence type="ECO:0000256" key="1">
    <source>
        <dbReference type="ARBA" id="ARBA00006484"/>
    </source>
</evidence>
<gene>
    <name evidence="4" type="ORF">LCGC14_0240990</name>
</gene>
<dbReference type="PANTHER" id="PTHR43639:SF1">
    <property type="entry name" value="SHORT-CHAIN DEHYDROGENASE_REDUCTASE FAMILY PROTEIN"/>
    <property type="match status" value="1"/>
</dbReference>
<dbReference type="NCBIfam" id="NF005559">
    <property type="entry name" value="PRK07231.1"/>
    <property type="match status" value="1"/>
</dbReference>
<evidence type="ECO:0000259" key="3">
    <source>
        <dbReference type="SMART" id="SM00822"/>
    </source>
</evidence>
<name>A0A0F9WS57_9ZZZZ</name>
<organism evidence="4">
    <name type="scientific">marine sediment metagenome</name>
    <dbReference type="NCBI Taxonomy" id="412755"/>
    <lineage>
        <taxon>unclassified sequences</taxon>
        <taxon>metagenomes</taxon>
        <taxon>ecological metagenomes</taxon>
    </lineage>
</organism>
<dbReference type="GO" id="GO:0016491">
    <property type="term" value="F:oxidoreductase activity"/>
    <property type="evidence" value="ECO:0007669"/>
    <property type="project" value="UniProtKB-KW"/>
</dbReference>
<accession>A0A0F9WS57</accession>
<sequence length="248" mass="25674">MNLKGKAAIVTGGGRDIGRACVMRLAEAGAKVAINYHSSSEGADSAVKEIVAAGGQAFTMQGDMTKPDDVKAFVERAVAEFGKIDIVMPITGGIIARKTIAEMTLDHWQAVMDLNTTSAFLLIQAALPHIPEGGAIVNMASQAARDGGGGGAIAYAASKGAVLTMTRGMAKELGPKIRVNALCPGMIDTDFHNVFTKPEVRTHVAGITPLKREGSSQDVANLAVYLASDEAAFITGACIDINGGLLFS</sequence>
<dbReference type="PANTHER" id="PTHR43639">
    <property type="entry name" value="OXIDOREDUCTASE, SHORT-CHAIN DEHYDROGENASE/REDUCTASE FAMILY (AFU_ORTHOLOGUE AFUA_5G02870)"/>
    <property type="match status" value="1"/>
</dbReference>
<dbReference type="EMBL" id="LAZR01000122">
    <property type="protein sequence ID" value="KKN89101.1"/>
    <property type="molecule type" value="Genomic_DNA"/>
</dbReference>
<dbReference type="InterPro" id="IPR002347">
    <property type="entry name" value="SDR_fam"/>
</dbReference>
<proteinExistence type="inferred from homology"/>
<dbReference type="PRINTS" id="PR00081">
    <property type="entry name" value="GDHRDH"/>
</dbReference>
<comment type="caution">
    <text evidence="4">The sequence shown here is derived from an EMBL/GenBank/DDBJ whole genome shotgun (WGS) entry which is preliminary data.</text>
</comment>
<keyword evidence="2" id="KW-0560">Oxidoreductase</keyword>
<evidence type="ECO:0000256" key="2">
    <source>
        <dbReference type="ARBA" id="ARBA00023002"/>
    </source>
</evidence>
<comment type="similarity">
    <text evidence="1">Belongs to the short-chain dehydrogenases/reductases (SDR) family.</text>
</comment>
<dbReference type="SMART" id="SM00822">
    <property type="entry name" value="PKS_KR"/>
    <property type="match status" value="1"/>
</dbReference>
<dbReference type="InterPro" id="IPR057326">
    <property type="entry name" value="KR_dom"/>
</dbReference>
<dbReference type="InterPro" id="IPR036291">
    <property type="entry name" value="NAD(P)-bd_dom_sf"/>
</dbReference>
<dbReference type="Pfam" id="PF13561">
    <property type="entry name" value="adh_short_C2"/>
    <property type="match status" value="1"/>
</dbReference>